<evidence type="ECO:0008006" key="4">
    <source>
        <dbReference type="Google" id="ProtNLM"/>
    </source>
</evidence>
<dbReference type="InterPro" id="IPR050282">
    <property type="entry name" value="Cycloisomerase_2"/>
</dbReference>
<comment type="caution">
    <text evidence="2">The sequence shown here is derived from an EMBL/GenBank/DDBJ whole genome shotgun (WGS) entry which is preliminary data.</text>
</comment>
<comment type="similarity">
    <text evidence="1">Belongs to the cycloisomerase 2 family.</text>
</comment>
<dbReference type="PANTHER" id="PTHR30344">
    <property type="entry name" value="6-PHOSPHOGLUCONOLACTONASE-RELATED"/>
    <property type="match status" value="1"/>
</dbReference>
<evidence type="ECO:0000313" key="2">
    <source>
        <dbReference type="EMBL" id="KAK2602153.1"/>
    </source>
</evidence>
<proteinExistence type="inferred from homology"/>
<protein>
    <recommendedName>
        <fullName evidence="4">Lactonase family protein</fullName>
    </recommendedName>
</protein>
<sequence length="273" mass="28441">MIGTCATTTVHAEALQVEPYGVYGVSYGSGSNCGGVAEVDERGVIIASIQNYTYASASSLHGNGFHPTGDYLYTADMGTKAVWTHKVDRTTGAVSFVSQGNYTGGSPRHVVAHPSGKYAYAMTESSSEVVLYNIDNSTGAASFSGTAYGIVPANSSGTHRGETARVSKSGTLLYATTRANSSDPAAIDGFVSGFTLDTEGNILSQDFIEATTTGGGTSNMVVPAIWDDNLFVIIDAIDGNVEMWQRADDGASAAKIASVPLGVEHLMSGLWYD</sequence>
<gene>
    <name evidence="2" type="ORF">N8I77_008709</name>
</gene>
<dbReference type="Gene3D" id="2.130.10.10">
    <property type="entry name" value="YVTN repeat-like/Quinoprotein amine dehydrogenase"/>
    <property type="match status" value="1"/>
</dbReference>
<dbReference type="SUPFAM" id="SSF75011">
    <property type="entry name" value="3-carboxy-cis,cis-mucoante lactonizing enzyme"/>
    <property type="match status" value="1"/>
</dbReference>
<keyword evidence="3" id="KW-1185">Reference proteome</keyword>
<organism evidence="2 3">
    <name type="scientific">Phomopsis amygdali</name>
    <name type="common">Fusicoccum amygdali</name>
    <dbReference type="NCBI Taxonomy" id="1214568"/>
    <lineage>
        <taxon>Eukaryota</taxon>
        <taxon>Fungi</taxon>
        <taxon>Dikarya</taxon>
        <taxon>Ascomycota</taxon>
        <taxon>Pezizomycotina</taxon>
        <taxon>Sordariomycetes</taxon>
        <taxon>Sordariomycetidae</taxon>
        <taxon>Diaporthales</taxon>
        <taxon>Diaporthaceae</taxon>
        <taxon>Diaporthe</taxon>
    </lineage>
</organism>
<evidence type="ECO:0000256" key="1">
    <source>
        <dbReference type="ARBA" id="ARBA00005564"/>
    </source>
</evidence>
<dbReference type="InterPro" id="IPR015943">
    <property type="entry name" value="WD40/YVTN_repeat-like_dom_sf"/>
</dbReference>
<dbReference type="GO" id="GO:0017057">
    <property type="term" value="F:6-phosphogluconolactonase activity"/>
    <property type="evidence" value="ECO:0007669"/>
    <property type="project" value="TreeGrafter"/>
</dbReference>
<dbReference type="AlphaFoldDB" id="A0AAD9SB72"/>
<reference evidence="2" key="1">
    <citation type="submission" date="2023-06" db="EMBL/GenBank/DDBJ databases">
        <authorList>
            <person name="Noh H."/>
        </authorList>
    </citation>
    <scope>NUCLEOTIDE SEQUENCE</scope>
    <source>
        <strain evidence="2">DUCC20226</strain>
    </source>
</reference>
<accession>A0AAD9SB72</accession>
<dbReference type="EMBL" id="JAUJFL010000005">
    <property type="protein sequence ID" value="KAK2602153.1"/>
    <property type="molecule type" value="Genomic_DNA"/>
</dbReference>
<dbReference type="Proteomes" id="UP001265746">
    <property type="component" value="Unassembled WGS sequence"/>
</dbReference>
<dbReference type="InterPro" id="IPR019405">
    <property type="entry name" value="Lactonase_7-beta_prop"/>
</dbReference>
<name>A0AAD9SB72_PHOAM</name>
<evidence type="ECO:0000313" key="3">
    <source>
        <dbReference type="Proteomes" id="UP001265746"/>
    </source>
</evidence>
<dbReference type="PANTHER" id="PTHR30344:SF4">
    <property type="entry name" value="CYCLASE, PUTATIVE (AFU_ORTHOLOGUE AFUA_6G11580)-RELATED"/>
    <property type="match status" value="1"/>
</dbReference>
<dbReference type="Pfam" id="PF10282">
    <property type="entry name" value="Lactonase"/>
    <property type="match status" value="1"/>
</dbReference>